<sequence>MEGFKHPRQPTYRAEGRRFVSDFGSGEFYVEVMPSASAAEAEVSKALTGDDEANGQEAA</sequence>
<protein>
    <submittedName>
        <fullName evidence="2">Uncharacterized protein</fullName>
    </submittedName>
</protein>
<name>X0XGW8_9ZZZZ</name>
<organism evidence="2">
    <name type="scientific">marine sediment metagenome</name>
    <dbReference type="NCBI Taxonomy" id="412755"/>
    <lineage>
        <taxon>unclassified sequences</taxon>
        <taxon>metagenomes</taxon>
        <taxon>ecological metagenomes</taxon>
    </lineage>
</organism>
<feature type="region of interest" description="Disordered" evidence="1">
    <location>
        <begin position="40"/>
        <end position="59"/>
    </location>
</feature>
<comment type="caution">
    <text evidence="2">The sequence shown here is derived from an EMBL/GenBank/DDBJ whole genome shotgun (WGS) entry which is preliminary data.</text>
</comment>
<evidence type="ECO:0000313" key="2">
    <source>
        <dbReference type="EMBL" id="GAG42365.1"/>
    </source>
</evidence>
<reference evidence="2" key="1">
    <citation type="journal article" date="2014" name="Front. Microbiol.">
        <title>High frequency of phylogenetically diverse reductive dehalogenase-homologous genes in deep subseafloor sedimentary metagenomes.</title>
        <authorList>
            <person name="Kawai M."/>
            <person name="Futagami T."/>
            <person name="Toyoda A."/>
            <person name="Takaki Y."/>
            <person name="Nishi S."/>
            <person name="Hori S."/>
            <person name="Arai W."/>
            <person name="Tsubouchi T."/>
            <person name="Morono Y."/>
            <person name="Uchiyama I."/>
            <person name="Ito T."/>
            <person name="Fujiyama A."/>
            <person name="Inagaki F."/>
            <person name="Takami H."/>
        </authorList>
    </citation>
    <scope>NUCLEOTIDE SEQUENCE</scope>
    <source>
        <strain evidence="2">Expedition CK06-06</strain>
    </source>
</reference>
<proteinExistence type="predicted"/>
<dbReference type="AlphaFoldDB" id="X0XGW8"/>
<dbReference type="EMBL" id="BARS01057647">
    <property type="protein sequence ID" value="GAG42365.1"/>
    <property type="molecule type" value="Genomic_DNA"/>
</dbReference>
<accession>X0XGW8</accession>
<gene>
    <name evidence="2" type="ORF">S01H1_84441</name>
</gene>
<feature type="compositionally biased region" description="Acidic residues" evidence="1">
    <location>
        <begin position="49"/>
        <end position="59"/>
    </location>
</feature>
<evidence type="ECO:0000256" key="1">
    <source>
        <dbReference type="SAM" id="MobiDB-lite"/>
    </source>
</evidence>